<sequence>MSNNETRFSFLITNLQTYAPVEKRDLTKQGREATHKENRLFVIDGKDYFLMDRTVPEYRYSKRRYRFERTVYNCIASC</sequence>
<evidence type="ECO:0000313" key="2">
    <source>
        <dbReference type="Proteomes" id="UP000199017"/>
    </source>
</evidence>
<dbReference type="AlphaFoldDB" id="A0A1G8MDI7"/>
<evidence type="ECO:0000313" key="1">
    <source>
        <dbReference type="EMBL" id="SDI66029.1"/>
    </source>
</evidence>
<accession>A0A1G8MDI7</accession>
<dbReference type="OrthoDB" id="2969827at2"/>
<dbReference type="EMBL" id="FNDU01000010">
    <property type="protein sequence ID" value="SDI66029.1"/>
    <property type="molecule type" value="Genomic_DNA"/>
</dbReference>
<reference evidence="1 2" key="1">
    <citation type="submission" date="2016-10" db="EMBL/GenBank/DDBJ databases">
        <authorList>
            <person name="de Groot N.N."/>
        </authorList>
    </citation>
    <scope>NUCLEOTIDE SEQUENCE [LARGE SCALE GENOMIC DNA]</scope>
    <source>
        <strain evidence="2">P4B,CCM 7963,CECT 7998,DSM 25260,IBRC-M 10614,KCTC 13821</strain>
    </source>
</reference>
<keyword evidence="2" id="KW-1185">Reference proteome</keyword>
<gene>
    <name evidence="1" type="ORF">SAMN05216352_1102</name>
</gene>
<dbReference type="Proteomes" id="UP000199017">
    <property type="component" value="Unassembled WGS sequence"/>
</dbReference>
<proteinExistence type="predicted"/>
<organism evidence="1 2">
    <name type="scientific">Alteribacillus bidgolensis</name>
    <dbReference type="NCBI Taxonomy" id="930129"/>
    <lineage>
        <taxon>Bacteria</taxon>
        <taxon>Bacillati</taxon>
        <taxon>Bacillota</taxon>
        <taxon>Bacilli</taxon>
        <taxon>Bacillales</taxon>
        <taxon>Bacillaceae</taxon>
        <taxon>Alteribacillus</taxon>
    </lineage>
</organism>
<name>A0A1G8MDI7_9BACI</name>
<dbReference type="RefSeq" id="WP_091586708.1">
    <property type="nucleotide sequence ID" value="NZ_FNDU01000010.1"/>
</dbReference>
<protein>
    <submittedName>
        <fullName evidence="1">Uncharacterized protein</fullName>
    </submittedName>
</protein>